<feature type="active site" evidence="4">
    <location>
        <position position="588"/>
    </location>
</feature>
<protein>
    <recommendedName>
        <fullName evidence="2">poly(ADP-ribose) glycohydrolase</fullName>
        <ecNumber evidence="2">3.2.1.143</ecNumber>
    </recommendedName>
</protein>
<evidence type="ECO:0000256" key="3">
    <source>
        <dbReference type="ARBA" id="ARBA00022801"/>
    </source>
</evidence>
<evidence type="ECO:0000256" key="6">
    <source>
        <dbReference type="SAM" id="MobiDB-lite"/>
    </source>
</evidence>
<organism evidence="9 10">
    <name type="scientific">Biomphalaria glabrata</name>
    <name type="common">Bloodfluke planorb</name>
    <name type="synonym">Freshwater snail</name>
    <dbReference type="NCBI Taxonomy" id="6526"/>
    <lineage>
        <taxon>Eukaryota</taxon>
        <taxon>Metazoa</taxon>
        <taxon>Spiralia</taxon>
        <taxon>Lophotrochozoa</taxon>
        <taxon>Mollusca</taxon>
        <taxon>Gastropoda</taxon>
        <taxon>Heterobranchia</taxon>
        <taxon>Euthyneura</taxon>
        <taxon>Panpulmonata</taxon>
        <taxon>Hygrophila</taxon>
        <taxon>Lymnaeoidea</taxon>
        <taxon>Planorbidae</taxon>
        <taxon>Biomphalaria</taxon>
    </lineage>
</organism>
<feature type="compositionally biased region" description="Polar residues" evidence="6">
    <location>
        <begin position="105"/>
        <end position="119"/>
    </location>
</feature>
<reference evidence="10" key="1">
    <citation type="submission" date="2025-08" db="UniProtKB">
        <authorList>
            <consortium name="RefSeq"/>
        </authorList>
    </citation>
    <scope>IDENTIFICATION</scope>
</reference>
<dbReference type="Pfam" id="PF05028">
    <property type="entry name" value="PARG_cat_C"/>
    <property type="match status" value="1"/>
</dbReference>
<dbReference type="InterPro" id="IPR046372">
    <property type="entry name" value="PARG_cat_C"/>
</dbReference>
<dbReference type="RefSeq" id="XP_055876777.1">
    <property type="nucleotide sequence ID" value="XM_056020802.1"/>
</dbReference>
<dbReference type="GO" id="GO:0005975">
    <property type="term" value="P:carbohydrate metabolic process"/>
    <property type="evidence" value="ECO:0007669"/>
    <property type="project" value="InterPro"/>
</dbReference>
<dbReference type="AlphaFoldDB" id="A0A9W2ZNZ6"/>
<evidence type="ECO:0000256" key="5">
    <source>
        <dbReference type="PIRSR" id="PIRSR607724-2"/>
    </source>
</evidence>
<name>A0A9W2ZNZ6_BIOGL</name>
<evidence type="ECO:0000313" key="10">
    <source>
        <dbReference type="RefSeq" id="XP_055876777.1"/>
    </source>
</evidence>
<feature type="compositionally biased region" description="Basic and acidic residues" evidence="6">
    <location>
        <begin position="172"/>
        <end position="193"/>
    </location>
</feature>
<feature type="compositionally biased region" description="Polar residues" evidence="6">
    <location>
        <begin position="158"/>
        <end position="171"/>
    </location>
</feature>
<feature type="compositionally biased region" description="Polar residues" evidence="6">
    <location>
        <begin position="194"/>
        <end position="204"/>
    </location>
</feature>
<feature type="active site" evidence="4">
    <location>
        <position position="587"/>
    </location>
</feature>
<feature type="compositionally biased region" description="Polar residues" evidence="6">
    <location>
        <begin position="232"/>
        <end position="243"/>
    </location>
</feature>
<dbReference type="OMA" id="ERIYCLM"/>
<feature type="binding site" evidence="5">
    <location>
        <position position="586"/>
    </location>
    <ligand>
        <name>substrate</name>
    </ligand>
</feature>
<dbReference type="InterPro" id="IPR007724">
    <property type="entry name" value="Poly_GlycHdrlase"/>
</dbReference>
<dbReference type="OrthoDB" id="1937899at2759"/>
<evidence type="ECO:0000313" key="9">
    <source>
        <dbReference type="Proteomes" id="UP001165740"/>
    </source>
</evidence>
<feature type="compositionally biased region" description="Basic and acidic residues" evidence="6">
    <location>
        <begin position="205"/>
        <end position="216"/>
    </location>
</feature>
<dbReference type="GO" id="GO:0009225">
    <property type="term" value="P:nucleotide-sugar metabolic process"/>
    <property type="evidence" value="ECO:0007669"/>
    <property type="project" value="TreeGrafter"/>
</dbReference>
<dbReference type="InterPro" id="IPR048362">
    <property type="entry name" value="PARG_helical"/>
</dbReference>
<feature type="compositionally biased region" description="Basic and acidic residues" evidence="6">
    <location>
        <begin position="144"/>
        <end position="153"/>
    </location>
</feature>
<accession>A0A9W2ZNZ6</accession>
<feature type="binding site" evidence="5">
    <location>
        <position position="572"/>
    </location>
    <ligand>
        <name>substrate</name>
    </ligand>
</feature>
<evidence type="ECO:0000259" key="7">
    <source>
        <dbReference type="Pfam" id="PF05028"/>
    </source>
</evidence>
<feature type="compositionally biased region" description="Polar residues" evidence="6">
    <location>
        <begin position="88"/>
        <end position="98"/>
    </location>
</feature>
<gene>
    <name evidence="10" type="primary">LOC106080030</name>
</gene>
<evidence type="ECO:0000256" key="1">
    <source>
        <dbReference type="ARBA" id="ARBA00009545"/>
    </source>
</evidence>
<dbReference type="GO" id="GO:0006282">
    <property type="term" value="P:regulation of DNA repair"/>
    <property type="evidence" value="ECO:0007669"/>
    <property type="project" value="InterPro"/>
</dbReference>
<feature type="compositionally biased region" description="Basic and acidic residues" evidence="6">
    <location>
        <begin position="74"/>
        <end position="85"/>
    </location>
</feature>
<feature type="domain" description="PARG catalytic Macro" evidence="7">
    <location>
        <begin position="538"/>
        <end position="747"/>
    </location>
</feature>
<feature type="binding site" evidence="5">
    <location>
        <position position="627"/>
    </location>
    <ligand>
        <name>substrate</name>
    </ligand>
</feature>
<dbReference type="Proteomes" id="UP001165740">
    <property type="component" value="Chromosome 2"/>
</dbReference>
<feature type="domain" description="PARG helical" evidence="8">
    <location>
        <begin position="413"/>
        <end position="531"/>
    </location>
</feature>
<dbReference type="Pfam" id="PF20811">
    <property type="entry name" value="PARG_cat_N"/>
    <property type="match status" value="1"/>
</dbReference>
<comment type="similarity">
    <text evidence="1">Belongs to the poly(ADP-ribose) glycohydrolase family.</text>
</comment>
<dbReference type="PANTHER" id="PTHR12837">
    <property type="entry name" value="POLY ADP-RIBOSE GLYCOHYDROLASE"/>
    <property type="match status" value="1"/>
</dbReference>
<proteinExistence type="inferred from homology"/>
<keyword evidence="3" id="KW-0378">Hydrolase</keyword>
<dbReference type="GO" id="GO:1990966">
    <property type="term" value="P:ATP generation from poly-ADP-D-ribose"/>
    <property type="evidence" value="ECO:0007669"/>
    <property type="project" value="TreeGrafter"/>
</dbReference>
<feature type="compositionally biased region" description="Basic and acidic residues" evidence="6">
    <location>
        <begin position="120"/>
        <end position="133"/>
    </location>
</feature>
<evidence type="ECO:0000256" key="4">
    <source>
        <dbReference type="PIRSR" id="PIRSR607724-1"/>
    </source>
</evidence>
<feature type="active site" evidence="4">
    <location>
        <position position="569"/>
    </location>
</feature>
<dbReference type="PANTHER" id="PTHR12837:SF15">
    <property type="entry name" value="POLY(ADP-RIBOSE) GLYCOHYDROLASE"/>
    <property type="match status" value="1"/>
</dbReference>
<feature type="compositionally biased region" description="Basic and acidic residues" evidence="6">
    <location>
        <begin position="256"/>
        <end position="289"/>
    </location>
</feature>
<evidence type="ECO:0000259" key="8">
    <source>
        <dbReference type="Pfam" id="PF20811"/>
    </source>
</evidence>
<keyword evidence="9" id="KW-1185">Reference proteome</keyword>
<dbReference type="GO" id="GO:0004649">
    <property type="term" value="F:poly(ADP-ribose) glycohydrolase activity"/>
    <property type="evidence" value="ECO:0007669"/>
    <property type="project" value="UniProtKB-EC"/>
</dbReference>
<sequence>MKCHLFINCQYQIVSFITIINKIMSNNLKHGGMSNKKYKQTELNLFFKAEGNQRKTLKRKHSPEIEEMSGKGSKVHDSGESKRPEVNSAANAQPQNNDALEKACNQHSKGDSTCSLTGETKTDRNSSNKKTEVDETSEANNDDSYSKKKDKNSSENNGVSSEADNNIVKTTNDNEKSLKEDDISINLSKKDENSLNVENDSSGSKNEHGGSSKGYDDNFNTIAKNVSKADSDTNTTNEKSYLQSSSSSKSTPVVQERTDDKRNASKDDKQYCQEQMQRKSDSVNPKDIEDGVNSKGAYLKPLEPSENHIVLFDCQESWEPTSIPKPYPSNLNPSENRYRPDSSQVIMPYFFNPEYKHNKYEKSSSQSRWERIQCALKKNIAGVFELESAIKSYNVHFKHRWNFDTLYDFFENLDQHEKDIFFQKTLPEMCNLALRLSDICTKPLPILKQNKSMKVTMSQQQAASLLANAFFCTFPTRNVNTKSVSLPDINFNNLYSGGPGKERKIEKLKCLLNYFERVTKKMPTGTLTFSRQYERDNPDWKSLENEFTNMTVDAEGSIEDVGTEMLQADFANKLVGGGVLGRGLVQEEIRFIICPEMIVSRLFTETLLDNEVLIMTGCERFCKYTGYSDTFKFAGNYIDQTSWDSWGRRMIDVVAMDALVVRGNPRDQFKLYPLKRELNKAYCAFHDVYRKSEHQNAGYHPSRVCTGNWGCGAFKGDKHLKAVIQMMAASYAGREIYYCTFGDAEFTRDLQLLHSVLHGYNIKISKMMMWISEYEESHSRQTLFEFIFKKTGRHVTKSTDSQSTTNSGDEN</sequence>
<dbReference type="GO" id="GO:0005737">
    <property type="term" value="C:cytoplasm"/>
    <property type="evidence" value="ECO:0007669"/>
    <property type="project" value="TreeGrafter"/>
</dbReference>
<dbReference type="EC" id="3.2.1.143" evidence="2"/>
<dbReference type="GO" id="GO:0005634">
    <property type="term" value="C:nucleus"/>
    <property type="evidence" value="ECO:0007669"/>
    <property type="project" value="TreeGrafter"/>
</dbReference>
<dbReference type="GeneID" id="106080030"/>
<feature type="region of interest" description="Disordered" evidence="6">
    <location>
        <begin position="54"/>
        <end position="299"/>
    </location>
</feature>
<evidence type="ECO:0000256" key="2">
    <source>
        <dbReference type="ARBA" id="ARBA00012255"/>
    </source>
</evidence>